<dbReference type="EC" id="3.5.2.2" evidence="8"/>
<feature type="domain" description="Amidohydrolase-related" evidence="10">
    <location>
        <begin position="49"/>
        <end position="438"/>
    </location>
</feature>
<dbReference type="FunCoup" id="T1G918">
    <property type="interactions" value="302"/>
</dbReference>
<evidence type="ECO:0000256" key="8">
    <source>
        <dbReference type="ARBA" id="ARBA00039113"/>
    </source>
</evidence>
<comment type="similarity">
    <text evidence="2">Belongs to the metallo-dependent hydrolases superfamily. Hydantoinase/dihydropyrimidinase family.</text>
</comment>
<keyword evidence="13" id="KW-1185">Reference proteome</keyword>
<evidence type="ECO:0000256" key="7">
    <source>
        <dbReference type="ARBA" id="ARBA00036696"/>
    </source>
</evidence>
<dbReference type="EnsemblMetazoa" id="HelroT94572">
    <property type="protein sequence ID" value="HelroP94572"/>
    <property type="gene ID" value="HelroG94572"/>
</dbReference>
<keyword evidence="6" id="KW-0862">Zinc</keyword>
<reference evidence="11 13" key="2">
    <citation type="journal article" date="2013" name="Nature">
        <title>Insights into bilaterian evolution from three spiralian genomes.</title>
        <authorList>
            <person name="Simakov O."/>
            <person name="Marletaz F."/>
            <person name="Cho S.J."/>
            <person name="Edsinger-Gonzales E."/>
            <person name="Havlak P."/>
            <person name="Hellsten U."/>
            <person name="Kuo D.H."/>
            <person name="Larsson T."/>
            <person name="Lv J."/>
            <person name="Arendt D."/>
            <person name="Savage R."/>
            <person name="Osoegawa K."/>
            <person name="de Jong P."/>
            <person name="Grimwood J."/>
            <person name="Chapman J.A."/>
            <person name="Shapiro H."/>
            <person name="Aerts A."/>
            <person name="Otillar R.P."/>
            <person name="Terry A.Y."/>
            <person name="Boore J.L."/>
            <person name="Grigoriev I.V."/>
            <person name="Lindberg D.R."/>
            <person name="Seaver E.C."/>
            <person name="Weisblat D.A."/>
            <person name="Putnam N.H."/>
            <person name="Rokhsar D.S."/>
        </authorList>
    </citation>
    <scope>NUCLEOTIDE SEQUENCE</scope>
</reference>
<dbReference type="InterPro" id="IPR011059">
    <property type="entry name" value="Metal-dep_hydrolase_composite"/>
</dbReference>
<dbReference type="Gene3D" id="3.20.20.140">
    <property type="entry name" value="Metal-dependent hydrolases"/>
    <property type="match status" value="1"/>
</dbReference>
<dbReference type="Proteomes" id="UP000015101">
    <property type="component" value="Unassembled WGS sequence"/>
</dbReference>
<evidence type="ECO:0000256" key="6">
    <source>
        <dbReference type="ARBA" id="ARBA00022833"/>
    </source>
</evidence>
<dbReference type="FunFam" id="3.20.20.140:FF:000001">
    <property type="entry name" value="Dihydropyrimidinase like 3"/>
    <property type="match status" value="1"/>
</dbReference>
<name>T1G918_HELRO</name>
<dbReference type="InterPro" id="IPR011778">
    <property type="entry name" value="Hydantoinase/dihydroPyrase"/>
</dbReference>
<dbReference type="CDD" id="cd01314">
    <property type="entry name" value="D-HYD"/>
    <property type="match status" value="1"/>
</dbReference>
<dbReference type="HOGENOM" id="CLU_015572_2_2_1"/>
<dbReference type="eggNOG" id="KOG2584">
    <property type="taxonomic scope" value="Eukaryota"/>
</dbReference>
<dbReference type="OrthoDB" id="10258955at2759"/>
<evidence type="ECO:0000256" key="3">
    <source>
        <dbReference type="ARBA" id="ARBA00011881"/>
    </source>
</evidence>
<gene>
    <name evidence="12" type="primary">20217565</name>
    <name evidence="11" type="ORF">HELRODRAFT_94572</name>
</gene>
<dbReference type="STRING" id="6412.T1G918"/>
<feature type="modified residue" description="N6-carboxylysine" evidence="9">
    <location>
        <position position="150"/>
    </location>
</feature>
<evidence type="ECO:0000256" key="1">
    <source>
        <dbReference type="ARBA" id="ARBA00001947"/>
    </source>
</evidence>
<comment type="PTM">
    <text evidence="9">Carbamylation allows a single lysine to coordinate two divalent metal cations.</text>
</comment>
<dbReference type="PANTHER" id="PTHR11647">
    <property type="entry name" value="HYDRANTOINASE/DIHYDROPYRIMIDINASE FAMILY MEMBER"/>
    <property type="match status" value="1"/>
</dbReference>
<dbReference type="GeneID" id="20217565"/>
<dbReference type="GO" id="GO:0005829">
    <property type="term" value="C:cytosol"/>
    <property type="evidence" value="ECO:0000318"/>
    <property type="project" value="GO_Central"/>
</dbReference>
<keyword evidence="4" id="KW-0479">Metal-binding</keyword>
<reference evidence="12" key="3">
    <citation type="submission" date="2015-06" db="UniProtKB">
        <authorList>
            <consortium name="EnsemblMetazoa"/>
        </authorList>
    </citation>
    <scope>IDENTIFICATION</scope>
</reference>
<evidence type="ECO:0000256" key="2">
    <source>
        <dbReference type="ARBA" id="ARBA00008829"/>
    </source>
</evidence>
<evidence type="ECO:0000313" key="12">
    <source>
        <dbReference type="EnsemblMetazoa" id="HelroP94572"/>
    </source>
</evidence>
<evidence type="ECO:0000313" key="13">
    <source>
        <dbReference type="Proteomes" id="UP000015101"/>
    </source>
</evidence>
<evidence type="ECO:0000256" key="5">
    <source>
        <dbReference type="ARBA" id="ARBA00022801"/>
    </source>
</evidence>
<protein>
    <recommendedName>
        <fullName evidence="8">dihydropyrimidinase</fullName>
        <ecNumber evidence="8">3.5.2.2</ecNumber>
    </recommendedName>
</protein>
<dbReference type="GO" id="GO:0006208">
    <property type="term" value="P:pyrimidine nucleobase catabolic process"/>
    <property type="evidence" value="ECO:0000318"/>
    <property type="project" value="GO_Central"/>
</dbReference>
<dbReference type="SUPFAM" id="SSF51338">
    <property type="entry name" value="Composite domain of metallo-dependent hydrolases"/>
    <property type="match status" value="1"/>
</dbReference>
<dbReference type="InterPro" id="IPR050378">
    <property type="entry name" value="Metallo-dep_Hydrolases_sf"/>
</dbReference>
<evidence type="ECO:0000313" key="11">
    <source>
        <dbReference type="EMBL" id="ESO02443.1"/>
    </source>
</evidence>
<evidence type="ECO:0000256" key="9">
    <source>
        <dbReference type="PIRSR" id="PIRSR611778-50"/>
    </source>
</evidence>
<dbReference type="InParanoid" id="T1G918"/>
<dbReference type="GO" id="GO:0004157">
    <property type="term" value="F:dihydropyrimidinase activity"/>
    <property type="evidence" value="ECO:0000318"/>
    <property type="project" value="GO_Central"/>
</dbReference>
<dbReference type="EMBL" id="KB096742">
    <property type="protein sequence ID" value="ESO02443.1"/>
    <property type="molecule type" value="Genomic_DNA"/>
</dbReference>
<dbReference type="CTD" id="20217565"/>
<proteinExistence type="inferred from homology"/>
<evidence type="ECO:0000256" key="4">
    <source>
        <dbReference type="ARBA" id="ARBA00022723"/>
    </source>
</evidence>
<sequence>MLLIKGGKVVNADETFQADVFIEDGVIKAIGHDLVCPRETRVINADGLLVMPGGIDAHVHMQMPIFDSATVDDFYTGTRAALAGGTTMIIDFVVPKLGESLLAAYDRWRSWADGKVCCDYSLHVAITWWSDVVREEMGVLTKERGVNSFKTFMAYKGYLMLNDPELYAVFSRCKELGALAMVHAENGNFIEEKSKELLEMGIVGPEGHLMSRPEEIEGEATNRAVTLGGLINCPVYIVHVMSRSAADVIVQGLKRGVVVYGEPIGASLALTGHHCYHADWRHAAAYIMSPPIREDPSTPAYLMDLLACNLLHTTGSDHCACSVSQKARGYSNFTQMPNGVTGVEERMSIVWQKGVRTGKLTPNRFVEVTSTTNAKIFNVYPRKGRVSVGSDADLVLWDPSMVRVLSAKTHQTRVEINVFEGIECHGGPKYVIAGGKVVVDPEGLHVTAGAGRFVPNDCFSDFVYNRIEEREKLKVTKGVERSPPPKTA</sequence>
<comment type="catalytic activity">
    <reaction evidence="7">
        <text>5,6-dihydrouracil + H2O = 3-(carbamoylamino)propanoate + H(+)</text>
        <dbReference type="Rhea" id="RHEA:16121"/>
        <dbReference type="ChEBI" id="CHEBI:11892"/>
        <dbReference type="ChEBI" id="CHEBI:15377"/>
        <dbReference type="ChEBI" id="CHEBI:15378"/>
        <dbReference type="ChEBI" id="CHEBI:15901"/>
        <dbReference type="EC" id="3.5.2.2"/>
    </reaction>
</comment>
<dbReference type="PANTHER" id="PTHR11647:SF1">
    <property type="entry name" value="COLLAPSIN RESPONSE MEDIATOR PROTEIN"/>
    <property type="match status" value="1"/>
</dbReference>
<accession>T1G918</accession>
<keyword evidence="5" id="KW-0378">Hydrolase</keyword>
<dbReference type="InterPro" id="IPR032466">
    <property type="entry name" value="Metal_Hydrolase"/>
</dbReference>
<evidence type="ECO:0000259" key="10">
    <source>
        <dbReference type="Pfam" id="PF01979"/>
    </source>
</evidence>
<dbReference type="InterPro" id="IPR006680">
    <property type="entry name" value="Amidohydro-rel"/>
</dbReference>
<dbReference type="AlphaFoldDB" id="T1G918"/>
<organism evidence="12 13">
    <name type="scientific">Helobdella robusta</name>
    <name type="common">Californian leech</name>
    <dbReference type="NCBI Taxonomy" id="6412"/>
    <lineage>
        <taxon>Eukaryota</taxon>
        <taxon>Metazoa</taxon>
        <taxon>Spiralia</taxon>
        <taxon>Lophotrochozoa</taxon>
        <taxon>Annelida</taxon>
        <taxon>Clitellata</taxon>
        <taxon>Hirudinea</taxon>
        <taxon>Rhynchobdellida</taxon>
        <taxon>Glossiphoniidae</taxon>
        <taxon>Helobdella</taxon>
    </lineage>
</organism>
<dbReference type="Pfam" id="PF01979">
    <property type="entry name" value="Amidohydro_1"/>
    <property type="match status" value="1"/>
</dbReference>
<dbReference type="GO" id="GO:0046872">
    <property type="term" value="F:metal ion binding"/>
    <property type="evidence" value="ECO:0007669"/>
    <property type="project" value="UniProtKB-KW"/>
</dbReference>
<dbReference type="RefSeq" id="XP_009019851.1">
    <property type="nucleotide sequence ID" value="XM_009021603.1"/>
</dbReference>
<dbReference type="NCBIfam" id="TIGR02033">
    <property type="entry name" value="D-hydantoinase"/>
    <property type="match status" value="1"/>
</dbReference>
<dbReference type="SUPFAM" id="SSF51556">
    <property type="entry name" value="Metallo-dependent hydrolases"/>
    <property type="match status" value="1"/>
</dbReference>
<comment type="cofactor">
    <cofactor evidence="1">
        <name>Zn(2+)</name>
        <dbReference type="ChEBI" id="CHEBI:29105"/>
    </cofactor>
</comment>
<reference evidence="13" key="1">
    <citation type="submission" date="2012-12" db="EMBL/GenBank/DDBJ databases">
        <authorList>
            <person name="Hellsten U."/>
            <person name="Grimwood J."/>
            <person name="Chapman J.A."/>
            <person name="Shapiro H."/>
            <person name="Aerts A."/>
            <person name="Otillar R.P."/>
            <person name="Terry A.Y."/>
            <person name="Boore J.L."/>
            <person name="Simakov O."/>
            <person name="Marletaz F."/>
            <person name="Cho S.-J."/>
            <person name="Edsinger-Gonzales E."/>
            <person name="Havlak P."/>
            <person name="Kuo D.-H."/>
            <person name="Larsson T."/>
            <person name="Lv J."/>
            <person name="Arendt D."/>
            <person name="Savage R."/>
            <person name="Osoegawa K."/>
            <person name="de Jong P."/>
            <person name="Lindberg D.R."/>
            <person name="Seaver E.C."/>
            <person name="Weisblat D.A."/>
            <person name="Putnam N.H."/>
            <person name="Grigoriev I.V."/>
            <person name="Rokhsar D.S."/>
        </authorList>
    </citation>
    <scope>NUCLEOTIDE SEQUENCE</scope>
</reference>
<dbReference type="KEGG" id="hro:HELRODRAFT_94572"/>
<dbReference type="Gene3D" id="2.30.40.10">
    <property type="entry name" value="Urease, subunit C, domain 1"/>
    <property type="match status" value="1"/>
</dbReference>
<comment type="subunit">
    <text evidence="3">Homotetramer.</text>
</comment>
<dbReference type="EMBL" id="AMQM01000888">
    <property type="status" value="NOT_ANNOTATED_CDS"/>
    <property type="molecule type" value="Genomic_DNA"/>
</dbReference>
<dbReference type="OMA" id="ENCTFTH"/>